<dbReference type="InterPro" id="IPR001650">
    <property type="entry name" value="Helicase_C-like"/>
</dbReference>
<gene>
    <name evidence="12" type="ORF">EDD31_0210</name>
</gene>
<organism evidence="12 13">
    <name type="scientific">Bogoriella caseilytica</name>
    <dbReference type="NCBI Taxonomy" id="56055"/>
    <lineage>
        <taxon>Bacteria</taxon>
        <taxon>Bacillati</taxon>
        <taxon>Actinomycetota</taxon>
        <taxon>Actinomycetes</taxon>
        <taxon>Micrococcales</taxon>
        <taxon>Bogoriellaceae</taxon>
        <taxon>Bogoriella</taxon>
    </lineage>
</organism>
<dbReference type="Pfam" id="PF23236">
    <property type="entry name" value="WHD_2nd_Lhr"/>
    <property type="match status" value="1"/>
</dbReference>
<dbReference type="GO" id="GO:0005524">
    <property type="term" value="F:ATP binding"/>
    <property type="evidence" value="ECO:0007669"/>
    <property type="project" value="UniProtKB-KW"/>
</dbReference>
<reference evidence="12 13" key="1">
    <citation type="submission" date="2018-11" db="EMBL/GenBank/DDBJ databases">
        <title>Sequencing the genomes of 1000 actinobacteria strains.</title>
        <authorList>
            <person name="Klenk H.-P."/>
        </authorList>
    </citation>
    <scope>NUCLEOTIDE SEQUENCE [LARGE SCALE GENOMIC DNA]</scope>
    <source>
        <strain evidence="12 13">DSM 11294</strain>
    </source>
</reference>
<dbReference type="InterPro" id="IPR027417">
    <property type="entry name" value="P-loop_NTPase"/>
</dbReference>
<evidence type="ECO:0000256" key="6">
    <source>
        <dbReference type="ARBA" id="ARBA00023125"/>
    </source>
</evidence>
<keyword evidence="5" id="KW-0067">ATP-binding</keyword>
<dbReference type="EMBL" id="RKHK01000001">
    <property type="protein sequence ID" value="ROR71872.1"/>
    <property type="molecule type" value="Genomic_DNA"/>
</dbReference>
<feature type="compositionally biased region" description="Low complexity" evidence="9">
    <location>
        <begin position="1389"/>
        <end position="1399"/>
    </location>
</feature>
<dbReference type="PANTHER" id="PTHR47962:SF5">
    <property type="entry name" value="ATP-DEPENDENT HELICASE LHR-RELATED"/>
    <property type="match status" value="1"/>
</dbReference>
<dbReference type="PROSITE" id="PS51192">
    <property type="entry name" value="HELICASE_ATP_BIND_1"/>
    <property type="match status" value="1"/>
</dbReference>
<evidence type="ECO:0000256" key="2">
    <source>
        <dbReference type="ARBA" id="ARBA00022763"/>
    </source>
</evidence>
<evidence type="ECO:0000256" key="4">
    <source>
        <dbReference type="ARBA" id="ARBA00022806"/>
    </source>
</evidence>
<dbReference type="Gene3D" id="3.40.50.300">
    <property type="entry name" value="P-loop containing nucleotide triphosphate hydrolases"/>
    <property type="match status" value="2"/>
</dbReference>
<dbReference type="InterPro" id="IPR055368">
    <property type="entry name" value="WH3_Lhr"/>
</dbReference>
<dbReference type="GO" id="GO:0016887">
    <property type="term" value="F:ATP hydrolysis activity"/>
    <property type="evidence" value="ECO:0007669"/>
    <property type="project" value="TreeGrafter"/>
</dbReference>
<dbReference type="SMART" id="SM00490">
    <property type="entry name" value="HELICc"/>
    <property type="match status" value="1"/>
</dbReference>
<dbReference type="SMART" id="SM00487">
    <property type="entry name" value="DEXDc"/>
    <property type="match status" value="1"/>
</dbReference>
<dbReference type="OrthoDB" id="9815222at2"/>
<feature type="region of interest" description="Disordered" evidence="9">
    <location>
        <begin position="357"/>
        <end position="396"/>
    </location>
</feature>
<keyword evidence="6" id="KW-0238">DNA-binding</keyword>
<feature type="domain" description="Helicase ATP-binding" evidence="10">
    <location>
        <begin position="29"/>
        <end position="233"/>
    </location>
</feature>
<dbReference type="PROSITE" id="PS51194">
    <property type="entry name" value="HELICASE_CTER"/>
    <property type="match status" value="1"/>
</dbReference>
<keyword evidence="7" id="KW-0234">DNA repair</keyword>
<dbReference type="InterPro" id="IPR013701">
    <property type="entry name" value="Lhr-like_DEAD/DEAH_assoc"/>
</dbReference>
<keyword evidence="13" id="KW-1185">Reference proteome</keyword>
<sequence length="1633" mass="172294">MSISAFSAPTRAWFEAAFAEPTRAQSGAWEAIASGEHALVVAPTGSGKTLAAFLWAIDRLSGAEGSAPADPAASGPATSGAGTTRVLYISPLKALAADIERNLRSPLVGIERAAAGMGRASRDIRVGMRTGDTPAVERRRLVARPPDILITTPESLFLMLTSGAQEALRGVETVIVDEIHAVAGSKRGAHLALSLERLDALLERPAQRIGLSATVRPAEVVSSFLAGARSVEDGGRPVRIVRPETRKELHIDVTVPVEDLSDPRSTPLRAELEAPQPRAEEAAGPSTPLNPTALDLSGNAGGTLPEQRAPSLWPHLTEQLVDLIAAHRSTIVFTNGRRTAERLAAWINEEWERRAGIEVPDGGSSWPASMPGQSGTAAASAPGGDPAARVHHGSMSREERLIAESALKAGQLRAVVATSSLELGIDMGAVDLVVQIGAPPSVASALQRIGRAGHQVGAASHGVVLPTHRGELLAAAETSRLAADGEVEAVRVPTTPLDVLAQHIVAMVAVEDLTVDELAARIRRACPYRGLGDRSLTAVLDMLAGRYPSEDFAELRPRLVWDREQDTLSARPGAARLAVTSGGTIPDRGLYGVFLATAAPAQDPGDPEAAQGEASAAPTPARRGGRRVGELDEEMVYESRVGDTIILGTSSWRIEEITPDRVLVSPAPGQAGRLPFWHGDSPGRPAELGRRLGARMREFSAGGPDDWTSAAGLDERARANLHGYLAEQQAATGQLPDDRTIVVERFRDELGDWRVVIHSPLGRPVLAPWAMVLTARLRDLTGMDVQVMPADDGIVLRLPDLDGGASVTGGDDDLTRAGHGTAGGQGPLSAETLLLDPGEVSEEVVAALAGSAHFAARFRQAAARSLLLPRRRPDRRQPLWQQRHRSAQLLSVAAAHPDFPVVHEAVRECLQDDFDVPALTELMAAISRREIRLIDVTTTAPSPFARSLLLGYTGQFIYDGDTPLAERRAAALSLDSTLLAELLGGAAGDLADLLDPEAVTEVAAAVGLRSEQSLAKDAEALFDLIRRLGPITMTDLAVRCAEPDQLRRWLTELHGSRRIIEIRVAGEDRWAALEDSARLRDAVGVALPPGLPEAVLAGVADPLGDLIRRFARTNGPFRPSDVAAWLGLPPATVMAPLEDLVRHGTLTSGRLDPRRASEPAGSPGQVTGRILDYCDTAVLRRIRRRSLTALRAEVEPVEARALGVFLPRWQQVAPVGTSPNLRGADGVAAVIDQLAGSVAPASAWESLILPARVRNYEPGLLDELSATGEVVWAGAGTLPGSDGLIALLPAGAEELLGPAGEVPDGQLHRDLIARLSGGGGHFYRDLIAEGAVGNARAEEVAEALWDLVWAGLVTNDTLAPLRTRLAGSSRRAGSRAAPRARAMRRGRMRPAGATAPPAAGGRWSIIHRPAVPADHARPGVAEEQLRTEHATALTGALLDRHGLVVRGASGIERLGFGTAYQVLRTMEESGQVRRGYLVEGLGAAQFALPEVVDRLRADAAASLARRESGAEPQIHLLAATDPGNPYGAALPWPAAAAGEGHRPGRKSGAVVILAEGDLVAFLERGGRSLLTFTTEETSLVAAARTLAGAAGRLGGLTIRRIDGTPALEDRSVMGQSLRAAGFTPAPQGLRIRP</sequence>
<dbReference type="GO" id="GO:0006281">
    <property type="term" value="P:DNA repair"/>
    <property type="evidence" value="ECO:0007669"/>
    <property type="project" value="UniProtKB-KW"/>
</dbReference>
<evidence type="ECO:0000256" key="1">
    <source>
        <dbReference type="ARBA" id="ARBA00022741"/>
    </source>
</evidence>
<evidence type="ECO:0000259" key="11">
    <source>
        <dbReference type="PROSITE" id="PS51194"/>
    </source>
</evidence>
<dbReference type="RefSeq" id="WP_123302528.1">
    <property type="nucleotide sequence ID" value="NZ_RKHK01000001.1"/>
</dbReference>
<dbReference type="InterPro" id="IPR011545">
    <property type="entry name" value="DEAD/DEAH_box_helicase_dom"/>
</dbReference>
<evidence type="ECO:0000313" key="12">
    <source>
        <dbReference type="EMBL" id="ROR71872.1"/>
    </source>
</evidence>
<feature type="domain" description="Helicase C-terminal" evidence="11">
    <location>
        <begin position="319"/>
        <end position="503"/>
    </location>
</feature>
<dbReference type="Pfam" id="PF00270">
    <property type="entry name" value="DEAD"/>
    <property type="match status" value="1"/>
</dbReference>
<feature type="region of interest" description="Disordered" evidence="9">
    <location>
        <begin position="258"/>
        <end position="290"/>
    </location>
</feature>
<dbReference type="PANTHER" id="PTHR47962">
    <property type="entry name" value="ATP-DEPENDENT HELICASE LHR-RELATED-RELATED"/>
    <property type="match status" value="1"/>
</dbReference>
<keyword evidence="2" id="KW-0227">DNA damage</keyword>
<evidence type="ECO:0000259" key="10">
    <source>
        <dbReference type="PROSITE" id="PS51192"/>
    </source>
</evidence>
<dbReference type="Pfam" id="PF23234">
    <property type="entry name" value="WHD_4th_Lhr"/>
    <property type="match status" value="1"/>
</dbReference>
<keyword evidence="3" id="KW-0378">Hydrolase</keyword>
<accession>A0A3N2B9Q4</accession>
<feature type="compositionally biased region" description="Low complexity" evidence="9">
    <location>
        <begin position="1369"/>
        <end position="1380"/>
    </location>
</feature>
<dbReference type="InterPro" id="IPR055369">
    <property type="entry name" value="WH2_Lhr"/>
</dbReference>
<feature type="region of interest" description="Disordered" evidence="9">
    <location>
        <begin position="807"/>
        <end position="827"/>
    </location>
</feature>
<dbReference type="InterPro" id="IPR014001">
    <property type="entry name" value="Helicase_ATP-bd"/>
</dbReference>
<evidence type="ECO:0000256" key="9">
    <source>
        <dbReference type="SAM" id="MobiDB-lite"/>
    </source>
</evidence>
<dbReference type="GO" id="GO:0004386">
    <property type="term" value="F:helicase activity"/>
    <property type="evidence" value="ECO:0007669"/>
    <property type="project" value="UniProtKB-KW"/>
</dbReference>
<dbReference type="Pfam" id="PF00271">
    <property type="entry name" value="Helicase_C"/>
    <property type="match status" value="1"/>
</dbReference>
<feature type="region of interest" description="Disordered" evidence="9">
    <location>
        <begin position="601"/>
        <end position="629"/>
    </location>
</feature>
<dbReference type="Proteomes" id="UP000280668">
    <property type="component" value="Unassembled WGS sequence"/>
</dbReference>
<proteinExistence type="predicted"/>
<dbReference type="InterPro" id="IPR045628">
    <property type="entry name" value="Lhr_WH_dom"/>
</dbReference>
<keyword evidence="1" id="KW-0547">Nucleotide-binding</keyword>
<dbReference type="Pfam" id="PF08494">
    <property type="entry name" value="DEAD_assoc"/>
    <property type="match status" value="1"/>
</dbReference>
<dbReference type="InterPro" id="IPR052511">
    <property type="entry name" value="ATP-dep_Helicase"/>
</dbReference>
<evidence type="ECO:0000313" key="13">
    <source>
        <dbReference type="Proteomes" id="UP000280668"/>
    </source>
</evidence>
<evidence type="ECO:0000256" key="7">
    <source>
        <dbReference type="ARBA" id="ARBA00023204"/>
    </source>
</evidence>
<feature type="compositionally biased region" description="Low complexity" evidence="9">
    <location>
        <begin position="371"/>
        <end position="387"/>
    </location>
</feature>
<evidence type="ECO:0000256" key="5">
    <source>
        <dbReference type="ARBA" id="ARBA00022840"/>
    </source>
</evidence>
<dbReference type="CDD" id="cd17922">
    <property type="entry name" value="DEXHc_LHR-like"/>
    <property type="match status" value="1"/>
</dbReference>
<name>A0A3N2B9Q4_9MICO</name>
<keyword evidence="8" id="KW-0413">Isomerase</keyword>
<evidence type="ECO:0000256" key="3">
    <source>
        <dbReference type="ARBA" id="ARBA00022801"/>
    </source>
</evidence>
<protein>
    <submittedName>
        <fullName evidence="12">ATP-dependent Lhr-like helicase</fullName>
    </submittedName>
</protein>
<dbReference type="SMART" id="SM00382">
    <property type="entry name" value="AAA"/>
    <property type="match status" value="1"/>
</dbReference>
<dbReference type="Pfam" id="PF19306">
    <property type="entry name" value="WHD_Lhr"/>
    <property type="match status" value="1"/>
</dbReference>
<evidence type="ECO:0000256" key="8">
    <source>
        <dbReference type="ARBA" id="ARBA00023235"/>
    </source>
</evidence>
<keyword evidence="4 12" id="KW-0347">Helicase</keyword>
<dbReference type="GO" id="GO:0003677">
    <property type="term" value="F:DNA binding"/>
    <property type="evidence" value="ECO:0007669"/>
    <property type="project" value="UniProtKB-KW"/>
</dbReference>
<dbReference type="InterPro" id="IPR055367">
    <property type="entry name" value="WH4_Lhr"/>
</dbReference>
<dbReference type="InterPro" id="IPR003593">
    <property type="entry name" value="AAA+_ATPase"/>
</dbReference>
<dbReference type="Pfam" id="PF23235">
    <property type="entry name" value="WHD_3rd_Lhr"/>
    <property type="match status" value="1"/>
</dbReference>
<comment type="caution">
    <text evidence="12">The sequence shown here is derived from an EMBL/GenBank/DDBJ whole genome shotgun (WGS) entry which is preliminary data.</text>
</comment>
<feature type="region of interest" description="Disordered" evidence="9">
    <location>
        <begin position="1369"/>
        <end position="1399"/>
    </location>
</feature>
<dbReference type="SUPFAM" id="SSF52540">
    <property type="entry name" value="P-loop containing nucleoside triphosphate hydrolases"/>
    <property type="match status" value="1"/>
</dbReference>